<proteinExistence type="predicted"/>
<feature type="region of interest" description="Disordered" evidence="1">
    <location>
        <begin position="1"/>
        <end position="123"/>
    </location>
</feature>
<dbReference type="AlphaFoldDB" id="A0AAE1Y6B7"/>
<evidence type="ECO:0000313" key="2">
    <source>
        <dbReference type="EMBL" id="KAK4423913.1"/>
    </source>
</evidence>
<evidence type="ECO:0000256" key="1">
    <source>
        <dbReference type="SAM" id="MobiDB-lite"/>
    </source>
</evidence>
<evidence type="ECO:0000313" key="3">
    <source>
        <dbReference type="Proteomes" id="UP001293254"/>
    </source>
</evidence>
<reference evidence="2" key="1">
    <citation type="submission" date="2020-06" db="EMBL/GenBank/DDBJ databases">
        <authorList>
            <person name="Li T."/>
            <person name="Hu X."/>
            <person name="Zhang T."/>
            <person name="Song X."/>
            <person name="Zhang H."/>
            <person name="Dai N."/>
            <person name="Sheng W."/>
            <person name="Hou X."/>
            <person name="Wei L."/>
        </authorList>
    </citation>
    <scope>NUCLEOTIDE SEQUENCE</scope>
    <source>
        <strain evidence="2">3651</strain>
        <tissue evidence="2">Leaf</tissue>
    </source>
</reference>
<feature type="compositionally biased region" description="Polar residues" evidence="1">
    <location>
        <begin position="27"/>
        <end position="42"/>
    </location>
</feature>
<protein>
    <submittedName>
        <fullName evidence="2">Uncharacterized protein</fullName>
    </submittedName>
</protein>
<keyword evidence="3" id="KW-1185">Reference proteome</keyword>
<comment type="caution">
    <text evidence="2">The sequence shown here is derived from an EMBL/GenBank/DDBJ whole genome shotgun (WGS) entry which is preliminary data.</text>
</comment>
<organism evidence="2 3">
    <name type="scientific">Sesamum alatum</name>
    <dbReference type="NCBI Taxonomy" id="300844"/>
    <lineage>
        <taxon>Eukaryota</taxon>
        <taxon>Viridiplantae</taxon>
        <taxon>Streptophyta</taxon>
        <taxon>Embryophyta</taxon>
        <taxon>Tracheophyta</taxon>
        <taxon>Spermatophyta</taxon>
        <taxon>Magnoliopsida</taxon>
        <taxon>eudicotyledons</taxon>
        <taxon>Gunneridae</taxon>
        <taxon>Pentapetalae</taxon>
        <taxon>asterids</taxon>
        <taxon>lamiids</taxon>
        <taxon>Lamiales</taxon>
        <taxon>Pedaliaceae</taxon>
        <taxon>Sesamum</taxon>
    </lineage>
</organism>
<reference evidence="2" key="2">
    <citation type="journal article" date="2024" name="Plant">
        <title>Genomic evolution and insights into agronomic trait innovations of Sesamum species.</title>
        <authorList>
            <person name="Miao H."/>
            <person name="Wang L."/>
            <person name="Qu L."/>
            <person name="Liu H."/>
            <person name="Sun Y."/>
            <person name="Le M."/>
            <person name="Wang Q."/>
            <person name="Wei S."/>
            <person name="Zheng Y."/>
            <person name="Lin W."/>
            <person name="Duan Y."/>
            <person name="Cao H."/>
            <person name="Xiong S."/>
            <person name="Wang X."/>
            <person name="Wei L."/>
            <person name="Li C."/>
            <person name="Ma Q."/>
            <person name="Ju M."/>
            <person name="Zhao R."/>
            <person name="Li G."/>
            <person name="Mu C."/>
            <person name="Tian Q."/>
            <person name="Mei H."/>
            <person name="Zhang T."/>
            <person name="Gao T."/>
            <person name="Zhang H."/>
        </authorList>
    </citation>
    <scope>NUCLEOTIDE SEQUENCE</scope>
    <source>
        <strain evidence="2">3651</strain>
    </source>
</reference>
<accession>A0AAE1Y6B7</accession>
<sequence>MNKPDLRILLNKKRSNENVGGVPTQPTPDGQANQPLTSSDGGSQVGAAEAPADSNRRQRPEEGQSENSAGTTMPELETVEDPKGCEGPALAQGQGTSVVSEEADEAADNSETSWRGSTSGTSS</sequence>
<dbReference type="Proteomes" id="UP001293254">
    <property type="component" value="Unassembled WGS sequence"/>
</dbReference>
<gene>
    <name evidence="2" type="ORF">Salat_1974200</name>
</gene>
<feature type="compositionally biased region" description="Low complexity" evidence="1">
    <location>
        <begin position="109"/>
        <end position="123"/>
    </location>
</feature>
<name>A0AAE1Y6B7_9LAMI</name>
<dbReference type="EMBL" id="JACGWO010000007">
    <property type="protein sequence ID" value="KAK4423913.1"/>
    <property type="molecule type" value="Genomic_DNA"/>
</dbReference>